<gene>
    <name evidence="3" type="ORF">CHL78_004440</name>
</gene>
<dbReference type="Proteomes" id="UP000215694">
    <property type="component" value="Unassembled WGS sequence"/>
</dbReference>
<dbReference type="InterPro" id="IPR011856">
    <property type="entry name" value="tRNA_endonuc-like_dom_sf"/>
</dbReference>
<evidence type="ECO:0000313" key="4">
    <source>
        <dbReference type="Proteomes" id="UP000215694"/>
    </source>
</evidence>
<reference evidence="3 4" key="1">
    <citation type="journal article" date="2017" name="Genome Announc.">
        <title>Draft Genome Sequence of Romboutsia weinsteinii sp. nov. Strain CCRI-19649(T) Isolated from Surface Water.</title>
        <authorList>
            <person name="Maheux A.F."/>
            <person name="Boudreau D.K."/>
            <person name="Berube E."/>
            <person name="Boissinot M."/>
            <person name="Cantin P."/>
            <person name="Raymond F."/>
            <person name="Corbeil J."/>
            <person name="Omar R.F."/>
            <person name="Bergeron M.G."/>
        </authorList>
    </citation>
    <scope>NUCLEOTIDE SEQUENCE [LARGE SCALE GENOMIC DNA]</scope>
    <source>
        <strain evidence="3 4">CCRI-19649</strain>
    </source>
</reference>
<evidence type="ECO:0000313" key="3">
    <source>
        <dbReference type="EMBL" id="RDY28788.1"/>
    </source>
</evidence>
<dbReference type="CDD" id="cd20736">
    <property type="entry name" value="PoNe_Nuclease"/>
    <property type="match status" value="1"/>
</dbReference>
<dbReference type="InterPro" id="IPR003509">
    <property type="entry name" value="UPF0102_YraN-like"/>
</dbReference>
<protein>
    <recommendedName>
        <fullName evidence="2">UPF0102 protein CHL78_004440</fullName>
    </recommendedName>
</protein>
<dbReference type="AlphaFoldDB" id="A0A371J7Z7"/>
<accession>A0A371J7Z7</accession>
<dbReference type="NCBIfam" id="TIGR00252">
    <property type="entry name" value="YraN family protein"/>
    <property type="match status" value="1"/>
</dbReference>
<dbReference type="PANTHER" id="PTHR34039:SF1">
    <property type="entry name" value="UPF0102 PROTEIN YRAN"/>
    <property type="match status" value="1"/>
</dbReference>
<dbReference type="SUPFAM" id="SSF52980">
    <property type="entry name" value="Restriction endonuclease-like"/>
    <property type="match status" value="1"/>
</dbReference>
<dbReference type="EMBL" id="NOJY02000005">
    <property type="protein sequence ID" value="RDY28788.1"/>
    <property type="molecule type" value="Genomic_DNA"/>
</dbReference>
<dbReference type="HAMAP" id="MF_00048">
    <property type="entry name" value="UPF0102"/>
    <property type="match status" value="1"/>
</dbReference>
<dbReference type="RefSeq" id="WP_094366605.1">
    <property type="nucleotide sequence ID" value="NZ_NOJY02000005.1"/>
</dbReference>
<dbReference type="Gene3D" id="3.40.1350.10">
    <property type="match status" value="1"/>
</dbReference>
<keyword evidence="4" id="KW-1185">Reference proteome</keyword>
<dbReference type="Pfam" id="PF02021">
    <property type="entry name" value="UPF0102"/>
    <property type="match status" value="1"/>
</dbReference>
<proteinExistence type="inferred from homology"/>
<organism evidence="3 4">
    <name type="scientific">Romboutsia weinsteinii</name>
    <dbReference type="NCBI Taxonomy" id="2020949"/>
    <lineage>
        <taxon>Bacteria</taxon>
        <taxon>Bacillati</taxon>
        <taxon>Bacillota</taxon>
        <taxon>Clostridia</taxon>
        <taxon>Peptostreptococcales</taxon>
        <taxon>Peptostreptococcaceae</taxon>
        <taxon>Romboutsia</taxon>
    </lineage>
</organism>
<dbReference type="NCBIfam" id="NF009150">
    <property type="entry name" value="PRK12497.1-3"/>
    <property type="match status" value="1"/>
</dbReference>
<comment type="similarity">
    <text evidence="1 2">Belongs to the UPF0102 family.</text>
</comment>
<dbReference type="OrthoDB" id="9802516at2"/>
<name>A0A371J7Z7_9FIRM</name>
<dbReference type="GO" id="GO:0003676">
    <property type="term" value="F:nucleic acid binding"/>
    <property type="evidence" value="ECO:0007669"/>
    <property type="project" value="InterPro"/>
</dbReference>
<dbReference type="PANTHER" id="PTHR34039">
    <property type="entry name" value="UPF0102 PROTEIN YRAN"/>
    <property type="match status" value="1"/>
</dbReference>
<evidence type="ECO:0000256" key="1">
    <source>
        <dbReference type="ARBA" id="ARBA00006738"/>
    </source>
</evidence>
<comment type="caution">
    <text evidence="3">The sequence shown here is derived from an EMBL/GenBank/DDBJ whole genome shotgun (WGS) entry which is preliminary data.</text>
</comment>
<sequence length="114" mass="13413">MNNKEKGNIGERIAYQYLLSKGALVLENNYRIRTGEIDLIVKLDNELVFVEVKSRSNLKYGYPSESINYNKIKKITNTAKHYILKHNLYNIPMRFDVVEVYFKENKVNHIVNAF</sequence>
<evidence type="ECO:0000256" key="2">
    <source>
        <dbReference type="HAMAP-Rule" id="MF_00048"/>
    </source>
</evidence>
<dbReference type="InterPro" id="IPR011335">
    <property type="entry name" value="Restrct_endonuc-II-like"/>
</dbReference>